<evidence type="ECO:0000313" key="2">
    <source>
        <dbReference type="EMBL" id="TNN51527.1"/>
    </source>
</evidence>
<dbReference type="EMBL" id="SRLO01000579">
    <property type="protein sequence ID" value="TNN51527.1"/>
    <property type="molecule type" value="Genomic_DNA"/>
</dbReference>
<feature type="compositionally biased region" description="Pro residues" evidence="1">
    <location>
        <begin position="21"/>
        <end position="31"/>
    </location>
</feature>
<reference evidence="2 3" key="1">
    <citation type="submission" date="2019-03" db="EMBL/GenBank/DDBJ databases">
        <title>First draft genome of Liparis tanakae, snailfish: a comprehensive survey of snailfish specific genes.</title>
        <authorList>
            <person name="Kim W."/>
            <person name="Song I."/>
            <person name="Jeong J.-H."/>
            <person name="Kim D."/>
            <person name="Kim S."/>
            <person name="Ryu S."/>
            <person name="Song J.Y."/>
            <person name="Lee S.K."/>
        </authorList>
    </citation>
    <scope>NUCLEOTIDE SEQUENCE [LARGE SCALE GENOMIC DNA]</scope>
    <source>
        <tissue evidence="2">Muscle</tissue>
    </source>
</reference>
<evidence type="ECO:0000313" key="3">
    <source>
        <dbReference type="Proteomes" id="UP000314294"/>
    </source>
</evidence>
<keyword evidence="3" id="KW-1185">Reference proteome</keyword>
<name>A0A4Z2GD81_9TELE</name>
<organism evidence="2 3">
    <name type="scientific">Liparis tanakae</name>
    <name type="common">Tanaka's snailfish</name>
    <dbReference type="NCBI Taxonomy" id="230148"/>
    <lineage>
        <taxon>Eukaryota</taxon>
        <taxon>Metazoa</taxon>
        <taxon>Chordata</taxon>
        <taxon>Craniata</taxon>
        <taxon>Vertebrata</taxon>
        <taxon>Euteleostomi</taxon>
        <taxon>Actinopterygii</taxon>
        <taxon>Neopterygii</taxon>
        <taxon>Teleostei</taxon>
        <taxon>Neoteleostei</taxon>
        <taxon>Acanthomorphata</taxon>
        <taxon>Eupercaria</taxon>
        <taxon>Perciformes</taxon>
        <taxon>Cottioidei</taxon>
        <taxon>Cottales</taxon>
        <taxon>Liparidae</taxon>
        <taxon>Liparis</taxon>
    </lineage>
</organism>
<dbReference type="AlphaFoldDB" id="A0A4Z2GD81"/>
<evidence type="ECO:0000256" key="1">
    <source>
        <dbReference type="SAM" id="MobiDB-lite"/>
    </source>
</evidence>
<gene>
    <name evidence="2" type="ORF">EYF80_038268</name>
</gene>
<proteinExistence type="predicted"/>
<comment type="caution">
    <text evidence="2">The sequence shown here is derived from an EMBL/GenBank/DDBJ whole genome shotgun (WGS) entry which is preliminary data.</text>
</comment>
<sequence length="73" mass="7921">MIPTGDFRRTGGVSLESTDHSPPPPPPPPPDSSVRRLSFSPLLHFSDVEDDGVAPLQKGDAARFCLLLRRAEL</sequence>
<dbReference type="Proteomes" id="UP000314294">
    <property type="component" value="Unassembled WGS sequence"/>
</dbReference>
<accession>A0A4Z2GD81</accession>
<feature type="region of interest" description="Disordered" evidence="1">
    <location>
        <begin position="1"/>
        <end position="36"/>
    </location>
</feature>
<protein>
    <submittedName>
        <fullName evidence="2">Uncharacterized protein</fullName>
    </submittedName>
</protein>